<feature type="transmembrane region" description="Helical" evidence="7">
    <location>
        <begin position="80"/>
        <end position="104"/>
    </location>
</feature>
<dbReference type="InterPro" id="IPR022791">
    <property type="entry name" value="L-PG_synthase/AglD"/>
</dbReference>
<feature type="transmembrane region" description="Helical" evidence="7">
    <location>
        <begin position="259"/>
        <end position="276"/>
    </location>
</feature>
<dbReference type="RefSeq" id="WP_224758738.1">
    <property type="nucleotide sequence ID" value="NZ_PPEL01000007.1"/>
</dbReference>
<feature type="region of interest" description="Disordered" evidence="6">
    <location>
        <begin position="361"/>
        <end position="427"/>
    </location>
</feature>
<dbReference type="Proteomes" id="UP000789325">
    <property type="component" value="Unassembled WGS sequence"/>
</dbReference>
<gene>
    <name evidence="8" type="ORF">K8V16_03590</name>
</gene>
<comment type="subcellular location">
    <subcellularLocation>
        <location evidence="1">Cell membrane</location>
        <topology evidence="1">Multi-pass membrane protein</topology>
    </subcellularLocation>
</comment>
<keyword evidence="2" id="KW-1003">Cell membrane</keyword>
<keyword evidence="5 7" id="KW-0472">Membrane</keyword>
<feature type="transmembrane region" description="Helical" evidence="7">
    <location>
        <begin position="231"/>
        <end position="253"/>
    </location>
</feature>
<evidence type="ECO:0000256" key="3">
    <source>
        <dbReference type="ARBA" id="ARBA00022692"/>
    </source>
</evidence>
<evidence type="ECO:0000313" key="8">
    <source>
        <dbReference type="EMBL" id="HJH42857.1"/>
    </source>
</evidence>
<keyword evidence="4 7" id="KW-1133">Transmembrane helix</keyword>
<sequence length="427" mass="45184">MKLSIRNLLVGLVIVIVLAVVLLRGDQLVELADTIRKGSVIPLVAALLTQLGKYFAQSFAYSYAFEAVDERMSPRETLPLVFGTFFMNTIAPSLNLAGTTLVVDDARRRGIAPGKATSAALLMQITIDSGFATIMLVGFAILAFTVGLSPLWFLLGLLVIVLVGGMVLVLVLGRKRPALVLRLLRPVERLVNRVLARFKKPALDPWVERAVASFSDAAGLIGHNPKTTAKAFACSIFASTCELACFSLVGVGFGVTHPEALICGYVVATLFAMISITPQGVGVVEAAVVVAFTSFGASGAAGLSIALVYRGIVFWFPFLVGAVLIQTTKTFKREAKRVARDQEKGKGRIGGTAHVAKRLDEEALRAPRPAVHPRAEAAGRAAHPQTEVRMQMEGASKAGEASKVAGASQTAVSPRADARSDSTGGEC</sequence>
<reference evidence="8" key="2">
    <citation type="submission" date="2021-09" db="EMBL/GenBank/DDBJ databases">
        <authorList>
            <person name="Gilroy R."/>
        </authorList>
    </citation>
    <scope>NUCLEOTIDE SEQUENCE</scope>
    <source>
        <strain evidence="8">USAMLcec12-2067</strain>
    </source>
</reference>
<evidence type="ECO:0000256" key="6">
    <source>
        <dbReference type="SAM" id="MobiDB-lite"/>
    </source>
</evidence>
<evidence type="ECO:0000313" key="9">
    <source>
        <dbReference type="Proteomes" id="UP000789325"/>
    </source>
</evidence>
<evidence type="ECO:0000256" key="1">
    <source>
        <dbReference type="ARBA" id="ARBA00004651"/>
    </source>
</evidence>
<feature type="transmembrane region" description="Helical" evidence="7">
    <location>
        <begin position="125"/>
        <end position="145"/>
    </location>
</feature>
<dbReference type="GO" id="GO:0005886">
    <property type="term" value="C:plasma membrane"/>
    <property type="evidence" value="ECO:0007669"/>
    <property type="project" value="UniProtKB-SubCell"/>
</dbReference>
<dbReference type="Pfam" id="PF03706">
    <property type="entry name" value="LPG_synthase_TM"/>
    <property type="match status" value="1"/>
</dbReference>
<evidence type="ECO:0000256" key="2">
    <source>
        <dbReference type="ARBA" id="ARBA00022475"/>
    </source>
</evidence>
<proteinExistence type="predicted"/>
<evidence type="ECO:0000256" key="4">
    <source>
        <dbReference type="ARBA" id="ARBA00022989"/>
    </source>
</evidence>
<dbReference type="EMBL" id="DYZL01000068">
    <property type="protein sequence ID" value="HJH42857.1"/>
    <property type="molecule type" value="Genomic_DNA"/>
</dbReference>
<organism evidence="8 9">
    <name type="scientific">Rubneribacter badeniensis</name>
    <dbReference type="NCBI Taxonomy" id="2070688"/>
    <lineage>
        <taxon>Bacteria</taxon>
        <taxon>Bacillati</taxon>
        <taxon>Actinomycetota</taxon>
        <taxon>Coriobacteriia</taxon>
        <taxon>Eggerthellales</taxon>
        <taxon>Eggerthellaceae</taxon>
        <taxon>Rubneribacter</taxon>
    </lineage>
</organism>
<feature type="transmembrane region" description="Helical" evidence="7">
    <location>
        <begin position="307"/>
        <end position="327"/>
    </location>
</feature>
<dbReference type="PANTHER" id="PTHR39087:SF2">
    <property type="entry name" value="UPF0104 MEMBRANE PROTEIN MJ1595"/>
    <property type="match status" value="1"/>
</dbReference>
<protein>
    <submittedName>
        <fullName evidence="8">Flippase-like domain-containing protein</fullName>
    </submittedName>
</protein>
<dbReference type="NCBIfam" id="TIGR00374">
    <property type="entry name" value="flippase-like domain"/>
    <property type="match status" value="1"/>
</dbReference>
<evidence type="ECO:0000256" key="5">
    <source>
        <dbReference type="ARBA" id="ARBA00023136"/>
    </source>
</evidence>
<dbReference type="AlphaFoldDB" id="A0A9D3ACV3"/>
<reference evidence="8" key="1">
    <citation type="journal article" date="2021" name="PeerJ">
        <title>Extensive microbial diversity within the chicken gut microbiome revealed by metagenomics and culture.</title>
        <authorList>
            <person name="Gilroy R."/>
            <person name="Ravi A."/>
            <person name="Getino M."/>
            <person name="Pursley I."/>
            <person name="Horton D.L."/>
            <person name="Alikhan N.F."/>
            <person name="Baker D."/>
            <person name="Gharbi K."/>
            <person name="Hall N."/>
            <person name="Watson M."/>
            <person name="Adriaenssens E.M."/>
            <person name="Foster-Nyarko E."/>
            <person name="Jarju S."/>
            <person name="Secka A."/>
            <person name="Antonio M."/>
            <person name="Oren A."/>
            <person name="Chaudhuri R.R."/>
            <person name="La Ragione R."/>
            <person name="Hildebrand F."/>
            <person name="Pallen M.J."/>
        </authorList>
    </citation>
    <scope>NUCLEOTIDE SEQUENCE</scope>
    <source>
        <strain evidence="8">USAMLcec12-2067</strain>
    </source>
</reference>
<name>A0A9D3ACV3_9ACTN</name>
<accession>A0A9D3ACV3</accession>
<dbReference type="PANTHER" id="PTHR39087">
    <property type="entry name" value="UPF0104 MEMBRANE PROTEIN MJ1595"/>
    <property type="match status" value="1"/>
</dbReference>
<feature type="transmembrane region" description="Helical" evidence="7">
    <location>
        <begin position="151"/>
        <end position="172"/>
    </location>
</feature>
<evidence type="ECO:0000256" key="7">
    <source>
        <dbReference type="SAM" id="Phobius"/>
    </source>
</evidence>
<comment type="caution">
    <text evidence="8">The sequence shown here is derived from an EMBL/GenBank/DDBJ whole genome shotgun (WGS) entry which is preliminary data.</text>
</comment>
<keyword evidence="3 7" id="KW-0812">Transmembrane</keyword>